<dbReference type="Gene3D" id="3.20.20.80">
    <property type="entry name" value="Glycosidases"/>
    <property type="match status" value="1"/>
</dbReference>
<sequence>MNHSFSLARFSESRQIDMQRRLDQRITGLRQKLSSVYGETAQFDAWFEGLIDNVLELASQRSDALLALDSQRVENPDWFLHQNMVGYCAYVDRFADNLQGVKQRIPHLTQLGVRYLHLLPFFRARDLTIDGENDGGFAVASFDEIEPRLGTHADLLTLTEALRAANISLCADFVLNHVADDHPWALAAQQGQQAYQEFFHIFPDRDRPDQYEQSLGQVFPQAAPGNFSYDSRLEKWVWTTFYPYQWDLNYTNPVVFSEIALALLRMANSGIEVFRLDSTAFLWKRMGTNCMNQPEAHILLQAIRDIVTIAAPGVILKAEAIVPTADLPAYLGDASTGLQECHIAYHSSLMASSWVALSEQKVDLLQAVMRATPVLPAQASWLNYVRCHDDIGWNVLRAEANACAGSEKQGLERLQHASEFYTSDASSFADGERFQASDPHTVHGTVGMAASLCGIRTEDAQLEEKGIQRLMLMYGLAMSFGGIPLIYMGDEIAQTNDRSYCEDPARSFDGRWMQRPTLNTEALASLSNKNKVASVVHHRLCHLIHQRQQLPAFAAQRARQVMETGSDKILGFVRGALLERDHVVCLFNFSSEDVTVSGSALVQQLNVMSGVTASSQDHNGSRAEWLESIHNYVDVLTTEGMAAEFVMSPYSQRWLHCVSG</sequence>
<organism evidence="2 3">
    <name type="scientific">Undibacterium fentianense</name>
    <dbReference type="NCBI Taxonomy" id="2828728"/>
    <lineage>
        <taxon>Bacteria</taxon>
        <taxon>Pseudomonadati</taxon>
        <taxon>Pseudomonadota</taxon>
        <taxon>Betaproteobacteria</taxon>
        <taxon>Burkholderiales</taxon>
        <taxon>Oxalobacteraceae</taxon>
        <taxon>Undibacterium</taxon>
    </lineage>
</organism>
<keyword evidence="3" id="KW-1185">Reference proteome</keyword>
<dbReference type="Pfam" id="PF00128">
    <property type="entry name" value="Alpha-amylase"/>
    <property type="match status" value="1"/>
</dbReference>
<dbReference type="SUPFAM" id="SSF51445">
    <property type="entry name" value="(Trans)glycosidases"/>
    <property type="match status" value="1"/>
</dbReference>
<dbReference type="GO" id="GO:0005975">
    <property type="term" value="P:carbohydrate metabolic process"/>
    <property type="evidence" value="ECO:0007669"/>
    <property type="project" value="InterPro"/>
</dbReference>
<evidence type="ECO:0000313" key="3">
    <source>
        <dbReference type="Proteomes" id="UP000678545"/>
    </source>
</evidence>
<dbReference type="InterPro" id="IPR017853">
    <property type="entry name" value="GH"/>
</dbReference>
<dbReference type="SMART" id="SM00642">
    <property type="entry name" value="Aamy"/>
    <property type="match status" value="1"/>
</dbReference>
<dbReference type="InterPro" id="IPR045857">
    <property type="entry name" value="O16G_dom_2"/>
</dbReference>
<protein>
    <submittedName>
        <fullName evidence="2">Amylosucrase</fullName>
    </submittedName>
</protein>
<evidence type="ECO:0000313" key="2">
    <source>
        <dbReference type="EMBL" id="MBR7801097.1"/>
    </source>
</evidence>
<gene>
    <name evidence="2" type="ORF">KDM90_13905</name>
</gene>
<proteinExistence type="predicted"/>
<dbReference type="PANTHER" id="PTHR10357">
    <property type="entry name" value="ALPHA-AMYLASE FAMILY MEMBER"/>
    <property type="match status" value="1"/>
</dbReference>
<dbReference type="Proteomes" id="UP000678545">
    <property type="component" value="Unassembled WGS sequence"/>
</dbReference>
<evidence type="ECO:0000259" key="1">
    <source>
        <dbReference type="SMART" id="SM00642"/>
    </source>
</evidence>
<name>A0A941E4L9_9BURK</name>
<feature type="domain" description="Glycosyl hydrolase family 13 catalytic" evidence="1">
    <location>
        <begin position="88"/>
        <end position="527"/>
    </location>
</feature>
<accession>A0A941E4L9</accession>
<dbReference type="EMBL" id="JAGSPJ010000006">
    <property type="protein sequence ID" value="MBR7801097.1"/>
    <property type="molecule type" value="Genomic_DNA"/>
</dbReference>
<dbReference type="RefSeq" id="WP_212676233.1">
    <property type="nucleotide sequence ID" value="NZ_JAGSPJ010000006.1"/>
</dbReference>
<dbReference type="Gene3D" id="3.90.400.10">
    <property type="entry name" value="Oligo-1,6-glucosidase, Domain 2"/>
    <property type="match status" value="1"/>
</dbReference>
<reference evidence="2" key="1">
    <citation type="submission" date="2021-04" db="EMBL/GenBank/DDBJ databases">
        <title>novel species isolated from subtropical streams in China.</title>
        <authorList>
            <person name="Lu H."/>
        </authorList>
    </citation>
    <scope>NUCLEOTIDE SEQUENCE</scope>
    <source>
        <strain evidence="2">FT137W</strain>
    </source>
</reference>
<dbReference type="AlphaFoldDB" id="A0A941E4L9"/>
<dbReference type="InterPro" id="IPR006047">
    <property type="entry name" value="GH13_cat_dom"/>
</dbReference>
<dbReference type="Gene3D" id="1.10.1740.10">
    <property type="match status" value="1"/>
</dbReference>
<dbReference type="PANTHER" id="PTHR10357:SF213">
    <property type="entry name" value="ALPHA AMYLASE CATALYTIC REGION"/>
    <property type="match status" value="1"/>
</dbReference>
<comment type="caution">
    <text evidence="2">The sequence shown here is derived from an EMBL/GenBank/DDBJ whole genome shotgun (WGS) entry which is preliminary data.</text>
</comment>